<dbReference type="EMBL" id="CAJVQA010035783">
    <property type="protein sequence ID" value="CAG8807643.1"/>
    <property type="molecule type" value="Genomic_DNA"/>
</dbReference>
<dbReference type="Proteomes" id="UP000789759">
    <property type="component" value="Unassembled WGS sequence"/>
</dbReference>
<evidence type="ECO:0000313" key="1">
    <source>
        <dbReference type="EMBL" id="CAG8807643.1"/>
    </source>
</evidence>
<keyword evidence="2" id="KW-1185">Reference proteome</keyword>
<sequence>HDIQLWACAFTNKYFTMGVQSMSHNESENLTLKHLFGSSNILLCELFDALEERYQEENNYCEFVSWRQTIPQKQKEQMNLSLYYHAVKIDLEASISKEKEVDESDQFIDNLFDCSQFVTVALEALTSTSRPHSLPRQFLQLNRNESYNQVKEFVNNALRQPQDDITKAISKNHKFGEL</sequence>
<comment type="caution">
    <text evidence="1">The sequence shown here is derived from an EMBL/GenBank/DDBJ whole genome shotgun (WGS) entry which is preliminary data.</text>
</comment>
<evidence type="ECO:0000313" key="2">
    <source>
        <dbReference type="Proteomes" id="UP000789759"/>
    </source>
</evidence>
<accession>A0A9N9K2N9</accession>
<gene>
    <name evidence="1" type="ORF">CPELLU_LOCUS18314</name>
</gene>
<protein>
    <submittedName>
        <fullName evidence="1">13285_t:CDS:1</fullName>
    </submittedName>
</protein>
<dbReference type="OrthoDB" id="2428137at2759"/>
<proteinExistence type="predicted"/>
<name>A0A9N9K2N9_9GLOM</name>
<organism evidence="1 2">
    <name type="scientific">Cetraspora pellucida</name>
    <dbReference type="NCBI Taxonomy" id="1433469"/>
    <lineage>
        <taxon>Eukaryota</taxon>
        <taxon>Fungi</taxon>
        <taxon>Fungi incertae sedis</taxon>
        <taxon>Mucoromycota</taxon>
        <taxon>Glomeromycotina</taxon>
        <taxon>Glomeromycetes</taxon>
        <taxon>Diversisporales</taxon>
        <taxon>Gigasporaceae</taxon>
        <taxon>Cetraspora</taxon>
    </lineage>
</organism>
<feature type="non-terminal residue" evidence="1">
    <location>
        <position position="1"/>
    </location>
</feature>
<reference evidence="1" key="1">
    <citation type="submission" date="2021-06" db="EMBL/GenBank/DDBJ databases">
        <authorList>
            <person name="Kallberg Y."/>
            <person name="Tangrot J."/>
            <person name="Rosling A."/>
        </authorList>
    </citation>
    <scope>NUCLEOTIDE SEQUENCE</scope>
    <source>
        <strain evidence="1">FL966</strain>
    </source>
</reference>
<dbReference type="AlphaFoldDB" id="A0A9N9K2N9"/>